<dbReference type="Pfam" id="PF00083">
    <property type="entry name" value="Sugar_tr"/>
    <property type="match status" value="2"/>
</dbReference>
<dbReference type="InterPro" id="IPR005829">
    <property type="entry name" value="Sugar_transporter_CS"/>
</dbReference>
<evidence type="ECO:0000256" key="1">
    <source>
        <dbReference type="ARBA" id="ARBA00004141"/>
    </source>
</evidence>
<keyword evidence="3" id="KW-0813">Transport</keyword>
<feature type="transmembrane region" description="Helical" evidence="8">
    <location>
        <begin position="21"/>
        <end position="45"/>
    </location>
</feature>
<dbReference type="PANTHER" id="PTHR48021">
    <property type="match status" value="1"/>
</dbReference>
<evidence type="ECO:0000313" key="10">
    <source>
        <dbReference type="EMBL" id="KAG7645606.1"/>
    </source>
</evidence>
<dbReference type="EMBL" id="JAEFBK010000001">
    <property type="protein sequence ID" value="KAG7645606.1"/>
    <property type="molecule type" value="Genomic_DNA"/>
</dbReference>
<evidence type="ECO:0000256" key="2">
    <source>
        <dbReference type="ARBA" id="ARBA00010992"/>
    </source>
</evidence>
<dbReference type="GO" id="GO:0051119">
    <property type="term" value="F:sugar transmembrane transporter activity"/>
    <property type="evidence" value="ECO:0007669"/>
    <property type="project" value="InterPro"/>
</dbReference>
<comment type="similarity">
    <text evidence="2">Belongs to the major facilitator superfamily. Sugar transporter (TC 2.A.1.1) family.</text>
</comment>
<keyword evidence="5 8" id="KW-0812">Transmembrane</keyword>
<sequence length="471" mass="52471">MESERLESHLLNKQEEEASSFTSGLLLSTSVVVAGSFCYGCAMSYSSPAQSKIMEELGLSVADYSFFTSVMTLGGMITAVFSGKISALVGRRQTMWISDVCCIFGWLAVAFAHDIIMLNTGRLFLGFGVGLISYVVPVYIAEITPKTFRGGFSYSNQLLQCLGISLMFFTGNFFHWRTLALLSAIPSAFQVICLFFIPESPRWLAMYGQDQELEVSLKKLRGENSDILKEAAEIRETVEISRKESQSGIRDLFHIGNAHSLIIGLGLMLLQQFCGSAAISAYAARIFDKAGFPSDIGTTILAVILIPQSIVVMLTVDRWGRRPLLMISSIGMCICSFFIGLSYYLQKNGEFQKLCSVMLIVGLVVRKCQTYFQSINKFNQWTNRFIKTRALINQVIYVNQGYVSSFGIGLGGLPWVIMSEIFPVNVKITAGSLVTMSNWFFNWIIIYSFNFMIQWSASGKIPHIKYNCSTI</sequence>
<dbReference type="InterPro" id="IPR005828">
    <property type="entry name" value="MFS_sugar_transport-like"/>
</dbReference>
<feature type="transmembrane region" description="Helical" evidence="8">
    <location>
        <begin position="123"/>
        <end position="141"/>
    </location>
</feature>
<evidence type="ECO:0000313" key="11">
    <source>
        <dbReference type="Proteomes" id="UP000694240"/>
    </source>
</evidence>
<reference evidence="10 11" key="1">
    <citation type="submission" date="2020-12" db="EMBL/GenBank/DDBJ databases">
        <title>Concerted genomic and epigenomic changes stabilize Arabidopsis allopolyploids.</title>
        <authorList>
            <person name="Chen Z."/>
        </authorList>
    </citation>
    <scope>NUCLEOTIDE SEQUENCE [LARGE SCALE GENOMIC DNA]</scope>
    <source>
        <strain evidence="10">Allo738</strain>
        <tissue evidence="10">Leaf</tissue>
    </source>
</reference>
<feature type="transmembrane region" description="Helical" evidence="8">
    <location>
        <begin position="296"/>
        <end position="316"/>
    </location>
</feature>
<evidence type="ECO:0000256" key="8">
    <source>
        <dbReference type="SAM" id="Phobius"/>
    </source>
</evidence>
<feature type="transmembrane region" description="Helical" evidence="8">
    <location>
        <begin position="95"/>
        <end position="117"/>
    </location>
</feature>
<dbReference type="AlphaFoldDB" id="A0A8T2GDX9"/>
<keyword evidence="11" id="KW-1185">Reference proteome</keyword>
<name>A0A8T2GDX9_9BRAS</name>
<dbReference type="GO" id="GO:0016020">
    <property type="term" value="C:membrane"/>
    <property type="evidence" value="ECO:0007669"/>
    <property type="project" value="UniProtKB-SubCell"/>
</dbReference>
<dbReference type="Proteomes" id="UP000694240">
    <property type="component" value="Chromosome 1"/>
</dbReference>
<feature type="transmembrane region" description="Helical" evidence="8">
    <location>
        <begin position="65"/>
        <end position="83"/>
    </location>
</feature>
<accession>A0A8T2GDX9</accession>
<evidence type="ECO:0000256" key="3">
    <source>
        <dbReference type="ARBA" id="ARBA00022448"/>
    </source>
</evidence>
<organism evidence="10 11">
    <name type="scientific">Arabidopsis thaliana x Arabidopsis arenosa</name>
    <dbReference type="NCBI Taxonomy" id="1240361"/>
    <lineage>
        <taxon>Eukaryota</taxon>
        <taxon>Viridiplantae</taxon>
        <taxon>Streptophyta</taxon>
        <taxon>Embryophyta</taxon>
        <taxon>Tracheophyta</taxon>
        <taxon>Spermatophyta</taxon>
        <taxon>Magnoliopsida</taxon>
        <taxon>eudicotyledons</taxon>
        <taxon>Gunneridae</taxon>
        <taxon>Pentapetalae</taxon>
        <taxon>rosids</taxon>
        <taxon>malvids</taxon>
        <taxon>Brassicales</taxon>
        <taxon>Brassicaceae</taxon>
        <taxon>Camelineae</taxon>
        <taxon>Arabidopsis</taxon>
    </lineage>
</organism>
<feature type="transmembrane region" description="Helical" evidence="8">
    <location>
        <begin position="179"/>
        <end position="197"/>
    </location>
</feature>
<feature type="transmembrane region" description="Helical" evidence="8">
    <location>
        <begin position="323"/>
        <end position="345"/>
    </location>
</feature>
<dbReference type="InterPro" id="IPR050549">
    <property type="entry name" value="MFS_Trehalose_Transporter"/>
</dbReference>
<comment type="subcellular location">
    <subcellularLocation>
        <location evidence="1">Membrane</location>
        <topology evidence="1">Multi-pass membrane protein</topology>
    </subcellularLocation>
</comment>
<proteinExistence type="inferred from homology"/>
<dbReference type="InterPro" id="IPR044775">
    <property type="entry name" value="MFS_ERD6/Tret1-like"/>
</dbReference>
<feature type="domain" description="Major facilitator superfamily (MFS) profile" evidence="9">
    <location>
        <begin position="28"/>
        <end position="471"/>
    </location>
</feature>
<protein>
    <submittedName>
        <fullName evidence="10">Major facilitator superfamily domain</fullName>
    </submittedName>
</protein>
<gene>
    <name evidence="10" type="ORF">ISN45_At01g008390</name>
</gene>
<evidence type="ECO:0000256" key="7">
    <source>
        <dbReference type="ARBA" id="ARBA00023136"/>
    </source>
</evidence>
<evidence type="ECO:0000256" key="4">
    <source>
        <dbReference type="ARBA" id="ARBA00022597"/>
    </source>
</evidence>
<evidence type="ECO:0000259" key="9">
    <source>
        <dbReference type="PROSITE" id="PS50850"/>
    </source>
</evidence>
<evidence type="ECO:0000256" key="6">
    <source>
        <dbReference type="ARBA" id="ARBA00022989"/>
    </source>
</evidence>
<dbReference type="InterPro" id="IPR020846">
    <property type="entry name" value="MFS_dom"/>
</dbReference>
<dbReference type="CDD" id="cd17358">
    <property type="entry name" value="MFS_GLUT6_8_Class3_like"/>
    <property type="match status" value="1"/>
</dbReference>
<dbReference type="PROSITE" id="PS00216">
    <property type="entry name" value="SUGAR_TRANSPORT_1"/>
    <property type="match status" value="1"/>
</dbReference>
<feature type="transmembrane region" description="Helical" evidence="8">
    <location>
        <begin position="437"/>
        <end position="457"/>
    </location>
</feature>
<comment type="caution">
    <text evidence="10">The sequence shown here is derived from an EMBL/GenBank/DDBJ whole genome shotgun (WGS) entry which is preliminary data.</text>
</comment>
<keyword evidence="4" id="KW-0762">Sugar transport</keyword>
<evidence type="ECO:0000256" key="5">
    <source>
        <dbReference type="ARBA" id="ARBA00022692"/>
    </source>
</evidence>
<dbReference type="PROSITE" id="PS50850">
    <property type="entry name" value="MFS"/>
    <property type="match status" value="1"/>
</dbReference>
<dbReference type="PROSITE" id="PS00217">
    <property type="entry name" value="SUGAR_TRANSPORT_2"/>
    <property type="match status" value="1"/>
</dbReference>
<feature type="transmembrane region" description="Helical" evidence="8">
    <location>
        <begin position="390"/>
        <end position="417"/>
    </location>
</feature>
<keyword evidence="7 8" id="KW-0472">Membrane</keyword>
<keyword evidence="6 8" id="KW-1133">Transmembrane helix</keyword>
<dbReference type="PANTHER" id="PTHR48021:SF93">
    <property type="entry name" value="SUGAR TRANSPORTER ERD6-LIKE 1-RELATED"/>
    <property type="match status" value="1"/>
</dbReference>
<feature type="transmembrane region" description="Helical" evidence="8">
    <location>
        <begin position="260"/>
        <end position="284"/>
    </location>
</feature>